<dbReference type="InterPro" id="IPR018957">
    <property type="entry name" value="Znf_C3HC4_RING-type"/>
</dbReference>
<accession>A0AAE0XPZ0</accession>
<feature type="region of interest" description="Disordered" evidence="5">
    <location>
        <begin position="368"/>
        <end position="411"/>
    </location>
</feature>
<sequence length="727" mass="80749">MASPKQGAMEDEFLSCPICFDIFKEPKTLSCLHRFCQECLHNYLLRHKTSGIVRHRGFPCPVCREFIKAPDPSRPPAEWAALIKTDFHLKNLIKFVESRPGRRLNRPDNPCSLHGHAECDLYCNDCQMIICHLCAGISHRGCSRVLTVAEAAKDKRQAAVASIKEISAKIKEASDLEKSREKCLDQLDNQRTAAENAIANIVKELHSRIKVAEDKLMKRLKDDFESLHGKITVKVLQFENDLSKLREKVDMFSSNLESIQDIEVLKATSLQESGNFQNEIDIKSYRSFLANVASIRIKLDKQHISSIHLGDITIKGGEDELIMTNLSLLSSEPSMVEPKSFLDRIRNIGKKNEPVYFAPADLNVHEGDQRPISKRQSPLHRKPSKASSVGRHGVSLPQTVPVEDVSGSGTEQQSSINAAVLTFNNLITHEDRLLENSQVNHQIRSSNMHSESSREFQSNVSRLRTINTRFREDQDTPKLRDLIVLQGSETVLVTDWANQCVKALYGRRERDIRLVLGGKPWAITQISENLAAVSLPVSTQICVIKIGPNLSVQNSFVSAKRYTGLASLSNTMLVASGDSEPPSVDIIDLYGQVLKCFSQDKQGAPMFEYPAYVCVTPSAMILVTDRKQGAVICLTPTGDIKYRFRPEGSRRLKEPCGIVTDSTGCAFVAESRGLLSLTPAGQFGAPLVGPRDGLLEDPRGVTLRAGGVDGLVYVTSADQNVEVLRLW</sequence>
<evidence type="ECO:0000313" key="8">
    <source>
        <dbReference type="EMBL" id="KAK3701928.1"/>
    </source>
</evidence>
<dbReference type="GO" id="GO:0008270">
    <property type="term" value="F:zinc ion binding"/>
    <property type="evidence" value="ECO:0007669"/>
    <property type="project" value="UniProtKB-KW"/>
</dbReference>
<comment type="caution">
    <text evidence="8">The sequence shown here is derived from an EMBL/GenBank/DDBJ whole genome shotgun (WGS) entry which is preliminary data.</text>
</comment>
<evidence type="ECO:0000256" key="1">
    <source>
        <dbReference type="ARBA" id="ARBA00022723"/>
    </source>
</evidence>
<keyword evidence="9" id="KW-1185">Reference proteome</keyword>
<evidence type="ECO:0000256" key="4">
    <source>
        <dbReference type="PROSITE-ProRule" id="PRU00024"/>
    </source>
</evidence>
<dbReference type="InterPro" id="IPR001841">
    <property type="entry name" value="Znf_RING"/>
</dbReference>
<dbReference type="PANTHER" id="PTHR25462:SF296">
    <property type="entry name" value="MEIOTIC P26, ISOFORM F"/>
    <property type="match status" value="1"/>
</dbReference>
<dbReference type="AlphaFoldDB" id="A0AAE0XPZ0"/>
<feature type="domain" description="RING-type" evidence="6">
    <location>
        <begin position="16"/>
        <end position="64"/>
    </location>
</feature>
<dbReference type="PANTHER" id="PTHR25462">
    <property type="entry name" value="BONUS, ISOFORM C-RELATED"/>
    <property type="match status" value="1"/>
</dbReference>
<dbReference type="PROSITE" id="PS50119">
    <property type="entry name" value="ZF_BBOX"/>
    <property type="match status" value="1"/>
</dbReference>
<evidence type="ECO:0008006" key="10">
    <source>
        <dbReference type="Google" id="ProtNLM"/>
    </source>
</evidence>
<dbReference type="InterPro" id="IPR011042">
    <property type="entry name" value="6-blade_b-propeller_TolB-like"/>
</dbReference>
<gene>
    <name evidence="8" type="ORF">RRG08_049813</name>
</gene>
<evidence type="ECO:0000256" key="5">
    <source>
        <dbReference type="SAM" id="MobiDB-lite"/>
    </source>
</evidence>
<dbReference type="CDD" id="cd19756">
    <property type="entry name" value="Bbox2"/>
    <property type="match status" value="1"/>
</dbReference>
<dbReference type="Gene3D" id="2.120.10.30">
    <property type="entry name" value="TolB, C-terminal domain"/>
    <property type="match status" value="1"/>
</dbReference>
<dbReference type="Gene3D" id="3.30.40.10">
    <property type="entry name" value="Zinc/RING finger domain, C3HC4 (zinc finger)"/>
    <property type="match status" value="1"/>
</dbReference>
<keyword evidence="3" id="KW-0862">Zinc</keyword>
<dbReference type="SUPFAM" id="SSF57845">
    <property type="entry name" value="B-box zinc-binding domain"/>
    <property type="match status" value="1"/>
</dbReference>
<dbReference type="InterPro" id="IPR017907">
    <property type="entry name" value="Znf_RING_CS"/>
</dbReference>
<keyword evidence="2 4" id="KW-0863">Zinc-finger</keyword>
<name>A0AAE0XPZ0_9GAST</name>
<keyword evidence="1" id="KW-0479">Metal-binding</keyword>
<evidence type="ECO:0000259" key="6">
    <source>
        <dbReference type="PROSITE" id="PS50089"/>
    </source>
</evidence>
<dbReference type="PROSITE" id="PS00518">
    <property type="entry name" value="ZF_RING_1"/>
    <property type="match status" value="1"/>
</dbReference>
<dbReference type="SUPFAM" id="SSF57850">
    <property type="entry name" value="RING/U-box"/>
    <property type="match status" value="1"/>
</dbReference>
<dbReference type="PROSITE" id="PS50089">
    <property type="entry name" value="ZF_RING_2"/>
    <property type="match status" value="1"/>
</dbReference>
<evidence type="ECO:0000259" key="7">
    <source>
        <dbReference type="PROSITE" id="PS50119"/>
    </source>
</evidence>
<evidence type="ECO:0000313" key="9">
    <source>
        <dbReference type="Proteomes" id="UP001283361"/>
    </source>
</evidence>
<dbReference type="InterPro" id="IPR047153">
    <property type="entry name" value="TRIM45/56/19-like"/>
</dbReference>
<proteinExistence type="predicted"/>
<dbReference type="InterPro" id="IPR013083">
    <property type="entry name" value="Znf_RING/FYVE/PHD"/>
</dbReference>
<feature type="domain" description="B box-type" evidence="7">
    <location>
        <begin position="106"/>
        <end position="140"/>
    </location>
</feature>
<evidence type="ECO:0000256" key="3">
    <source>
        <dbReference type="ARBA" id="ARBA00022833"/>
    </source>
</evidence>
<dbReference type="Proteomes" id="UP001283361">
    <property type="component" value="Unassembled WGS sequence"/>
</dbReference>
<dbReference type="SMART" id="SM00184">
    <property type="entry name" value="RING"/>
    <property type="match status" value="1"/>
</dbReference>
<protein>
    <recommendedName>
        <fullName evidence="10">Tripartite motif-containing protein 3</fullName>
    </recommendedName>
</protein>
<dbReference type="SUPFAM" id="SSF101898">
    <property type="entry name" value="NHL repeat"/>
    <property type="match status" value="1"/>
</dbReference>
<evidence type="ECO:0000256" key="2">
    <source>
        <dbReference type="ARBA" id="ARBA00022771"/>
    </source>
</evidence>
<dbReference type="EMBL" id="JAWDGP010007872">
    <property type="protein sequence ID" value="KAK3701928.1"/>
    <property type="molecule type" value="Genomic_DNA"/>
</dbReference>
<reference evidence="8" key="1">
    <citation type="journal article" date="2023" name="G3 (Bethesda)">
        <title>A reference genome for the long-term kleptoplast-retaining sea slug Elysia crispata morphotype clarki.</title>
        <authorList>
            <person name="Eastman K.E."/>
            <person name="Pendleton A.L."/>
            <person name="Shaikh M.A."/>
            <person name="Suttiyut T."/>
            <person name="Ogas R."/>
            <person name="Tomko P."/>
            <person name="Gavelis G."/>
            <person name="Widhalm J.R."/>
            <person name="Wisecaver J.H."/>
        </authorList>
    </citation>
    <scope>NUCLEOTIDE SEQUENCE</scope>
    <source>
        <strain evidence="8">ECLA1</strain>
    </source>
</reference>
<dbReference type="InterPro" id="IPR000315">
    <property type="entry name" value="Znf_B-box"/>
</dbReference>
<dbReference type="Gene3D" id="3.30.160.60">
    <property type="entry name" value="Classic Zinc Finger"/>
    <property type="match status" value="1"/>
</dbReference>
<organism evidence="8 9">
    <name type="scientific">Elysia crispata</name>
    <name type="common">lettuce slug</name>
    <dbReference type="NCBI Taxonomy" id="231223"/>
    <lineage>
        <taxon>Eukaryota</taxon>
        <taxon>Metazoa</taxon>
        <taxon>Spiralia</taxon>
        <taxon>Lophotrochozoa</taxon>
        <taxon>Mollusca</taxon>
        <taxon>Gastropoda</taxon>
        <taxon>Heterobranchia</taxon>
        <taxon>Euthyneura</taxon>
        <taxon>Panpulmonata</taxon>
        <taxon>Sacoglossa</taxon>
        <taxon>Placobranchoidea</taxon>
        <taxon>Plakobranchidae</taxon>
        <taxon>Elysia</taxon>
    </lineage>
</organism>
<dbReference type="Pfam" id="PF00097">
    <property type="entry name" value="zf-C3HC4"/>
    <property type="match status" value="1"/>
</dbReference>